<proteinExistence type="predicted"/>
<dbReference type="SUPFAM" id="SSF52058">
    <property type="entry name" value="L domain-like"/>
    <property type="match status" value="1"/>
</dbReference>
<evidence type="ECO:0000313" key="4">
    <source>
        <dbReference type="Proteomes" id="UP001470230"/>
    </source>
</evidence>
<dbReference type="PANTHER" id="PTHR45661:SF3">
    <property type="entry name" value="IG-LIKE DOMAIN-CONTAINING PROTEIN"/>
    <property type="match status" value="1"/>
</dbReference>
<name>A0ABR2IKW3_9EUKA</name>
<dbReference type="InterPro" id="IPR032675">
    <property type="entry name" value="LRR_dom_sf"/>
</dbReference>
<gene>
    <name evidence="3" type="ORF">M9Y10_010427</name>
</gene>
<protein>
    <recommendedName>
        <fullName evidence="5">Surface antigen BspA-like</fullName>
    </recommendedName>
</protein>
<feature type="region of interest" description="Disordered" evidence="2">
    <location>
        <begin position="359"/>
        <end position="390"/>
    </location>
</feature>
<accession>A0ABR2IKW3</accession>
<organism evidence="3 4">
    <name type="scientific">Tritrichomonas musculus</name>
    <dbReference type="NCBI Taxonomy" id="1915356"/>
    <lineage>
        <taxon>Eukaryota</taxon>
        <taxon>Metamonada</taxon>
        <taxon>Parabasalia</taxon>
        <taxon>Tritrichomonadida</taxon>
        <taxon>Tritrichomonadidae</taxon>
        <taxon>Tritrichomonas</taxon>
    </lineage>
</organism>
<feature type="compositionally biased region" description="Acidic residues" evidence="2">
    <location>
        <begin position="364"/>
        <end position="374"/>
    </location>
</feature>
<keyword evidence="4" id="KW-1185">Reference proteome</keyword>
<keyword evidence="1" id="KW-0175">Coiled coil</keyword>
<dbReference type="InterPro" id="IPR026906">
    <property type="entry name" value="LRR_5"/>
</dbReference>
<dbReference type="InterPro" id="IPR053139">
    <property type="entry name" value="Surface_bspA-like"/>
</dbReference>
<dbReference type="EMBL" id="JAPFFF010000016">
    <property type="protein sequence ID" value="KAK8864900.1"/>
    <property type="molecule type" value="Genomic_DNA"/>
</dbReference>
<evidence type="ECO:0008006" key="5">
    <source>
        <dbReference type="Google" id="ProtNLM"/>
    </source>
</evidence>
<evidence type="ECO:0000256" key="2">
    <source>
        <dbReference type="SAM" id="MobiDB-lite"/>
    </source>
</evidence>
<dbReference type="Proteomes" id="UP001470230">
    <property type="component" value="Unassembled WGS sequence"/>
</dbReference>
<feature type="coiled-coil region" evidence="1">
    <location>
        <begin position="390"/>
        <end position="483"/>
    </location>
</feature>
<evidence type="ECO:0000313" key="3">
    <source>
        <dbReference type="EMBL" id="KAK8864900.1"/>
    </source>
</evidence>
<comment type="caution">
    <text evidence="3">The sequence shown here is derived from an EMBL/GenBank/DDBJ whole genome shotgun (WGS) entry which is preliminary data.</text>
</comment>
<dbReference type="Pfam" id="PF13306">
    <property type="entry name" value="LRR_5"/>
    <property type="match status" value="2"/>
</dbReference>
<dbReference type="Gene3D" id="3.80.10.10">
    <property type="entry name" value="Ribonuclease Inhibitor"/>
    <property type="match status" value="2"/>
</dbReference>
<dbReference type="PANTHER" id="PTHR45661">
    <property type="entry name" value="SURFACE ANTIGEN"/>
    <property type="match status" value="1"/>
</dbReference>
<reference evidence="3 4" key="1">
    <citation type="submission" date="2024-04" db="EMBL/GenBank/DDBJ databases">
        <title>Tritrichomonas musculus Genome.</title>
        <authorList>
            <person name="Alves-Ferreira E."/>
            <person name="Grigg M."/>
            <person name="Lorenzi H."/>
            <person name="Galac M."/>
        </authorList>
    </citation>
    <scope>NUCLEOTIDE SEQUENCE [LARGE SCALE GENOMIC DNA]</scope>
    <source>
        <strain evidence="3 4">EAF2021</strain>
    </source>
</reference>
<evidence type="ECO:0000256" key="1">
    <source>
        <dbReference type="SAM" id="Coils"/>
    </source>
</evidence>
<sequence>MSSPHRKGIVQLDGISYKVNKASSKAAVIESPAVARHVQIPTTITDANQNVFTVTEISHTAFEGAKIRTIQFSPDSEVSVIGPNCFGLGSNSTVETIELPPKITVLRDDWCFNTPRVKTIKLSSKNETFILTDNDNNKIESDENDDSATGSINQGCILYNSDKTVLHFVCRDVKQLVIPNTVKRIAASACQFAQLEELVFEEGSQLEEIERSAFFGCKLTILNIPKSVRSIGDFAFNSNRHLTKVVFEEGNEIQYIGVGAFASCGLRGRDCFVCPSTQIGKLGNGCFENNKKLIYVVFENARFLEIGVNSFRDTSKNPVSGIIMGSKTRLRGKGVPTNKIILNEGETVADVKDIYKSEIGKGGDEEEEEEEAEDKELGVQQETTNDENVKTEIEIDLKEEEEDDDEIEKALVSLEDDGEDINLLEIKSRDADILIENNEEEEEEFDLDQLDKDQQIEKLKRIIKEKDQQNKQLLKKLAKMKKIIFLLNKEVST</sequence>